<evidence type="ECO:0000313" key="3">
    <source>
        <dbReference type="Proteomes" id="UP001556367"/>
    </source>
</evidence>
<name>A0ABR3K1B8_9AGAR</name>
<feature type="region of interest" description="Disordered" evidence="1">
    <location>
        <begin position="198"/>
        <end position="223"/>
    </location>
</feature>
<evidence type="ECO:0008006" key="4">
    <source>
        <dbReference type="Google" id="ProtNLM"/>
    </source>
</evidence>
<keyword evidence="3" id="KW-1185">Reference proteome</keyword>
<evidence type="ECO:0000256" key="1">
    <source>
        <dbReference type="SAM" id="MobiDB-lite"/>
    </source>
</evidence>
<sequence>MEASCGGRKLFIKMAINLDKEQPYRDPEDTIEPSIVRVPVAFEKESRFYDAHLRKLQGTLVPRHYGLWTCRSSWGGIMLFSIFDLAGMPAYTLKQGPRWETTEQRLMCLRALSKLHDHNIEHGSMITFEDLCHCLVDPETQSAHLVDFAWAEVDHQCEGNFPPEYATRDNPACCEEVEVLANALGAFSIINGELARGHEQQEGNSTNSNERDPALLGNQTPVR</sequence>
<gene>
    <name evidence="2" type="ORF">HGRIS_006468</name>
</gene>
<protein>
    <recommendedName>
        <fullName evidence="4">Protein kinase domain-containing protein</fullName>
    </recommendedName>
</protein>
<proteinExistence type="predicted"/>
<reference evidence="3" key="1">
    <citation type="submission" date="2024-06" db="EMBL/GenBank/DDBJ databases">
        <title>Multi-omics analyses provide insights into the biosynthesis of the anticancer antibiotic pleurotin in Hohenbuehelia grisea.</title>
        <authorList>
            <person name="Weaver J.A."/>
            <person name="Alberti F."/>
        </authorList>
    </citation>
    <scope>NUCLEOTIDE SEQUENCE [LARGE SCALE GENOMIC DNA]</scope>
    <source>
        <strain evidence="3">T-177</strain>
    </source>
</reference>
<dbReference type="EMBL" id="JASNQZ010000001">
    <property type="protein sequence ID" value="KAL0961529.1"/>
    <property type="molecule type" value="Genomic_DNA"/>
</dbReference>
<organism evidence="2 3">
    <name type="scientific">Hohenbuehelia grisea</name>
    <dbReference type="NCBI Taxonomy" id="104357"/>
    <lineage>
        <taxon>Eukaryota</taxon>
        <taxon>Fungi</taxon>
        <taxon>Dikarya</taxon>
        <taxon>Basidiomycota</taxon>
        <taxon>Agaricomycotina</taxon>
        <taxon>Agaricomycetes</taxon>
        <taxon>Agaricomycetidae</taxon>
        <taxon>Agaricales</taxon>
        <taxon>Pleurotineae</taxon>
        <taxon>Pleurotaceae</taxon>
        <taxon>Hohenbuehelia</taxon>
    </lineage>
</organism>
<evidence type="ECO:0000313" key="2">
    <source>
        <dbReference type="EMBL" id="KAL0961529.1"/>
    </source>
</evidence>
<accession>A0ABR3K1B8</accession>
<comment type="caution">
    <text evidence="2">The sequence shown here is derived from an EMBL/GenBank/DDBJ whole genome shotgun (WGS) entry which is preliminary data.</text>
</comment>
<dbReference type="Proteomes" id="UP001556367">
    <property type="component" value="Unassembled WGS sequence"/>
</dbReference>